<dbReference type="PANTHER" id="PTHR42648:SF26">
    <property type="entry name" value="INTEGRASE CATALYTIC DOMAIN-CONTAINING PROTEIN"/>
    <property type="match status" value="1"/>
</dbReference>
<dbReference type="SUPFAM" id="SSF53098">
    <property type="entry name" value="Ribonuclease H-like"/>
    <property type="match status" value="1"/>
</dbReference>
<evidence type="ECO:0000313" key="2">
    <source>
        <dbReference type="EMBL" id="KAB2003343.1"/>
    </source>
</evidence>
<dbReference type="OrthoDB" id="1019955at2759"/>
<sequence length="396" mass="43969">MSNLDQNYYESGQNVANGQIWFADGLFHEQKWGPHEIQNVGLNGWPRSNVDEGYVSRPPNYGPNVLGSNHGPNGGLDSGFGPVPDIGPNVVGSNASLLATNPVSNNVQLNPAKPFSNVDVPWHTKPRVRVFLASNPCFGLPRLGDLHASDYSDPFISGSHINSTQHGVSGDGSDSPVPGPVGTSSWYLDSGANIHILILVPAIMCVEIRQHCVMPFHIQDSMTQEILLTGRIHNGLYQFSMSDDSIPITYHSSTAQVEFLTQTANNEFFLLWHKRLGHPSSTVVKNVLNKCRVNMNKFAISDVYTACKKGKFHKLPFPVSTTEYIDPFSLVVLDLWGPVSIASGNHWYYVSFIDMSSRFTWVYLIRQESQAVTCFIQFQKHVQTQFGKTIKQFQSD</sequence>
<dbReference type="AlphaFoldDB" id="A0A5J5PAV4"/>
<proteinExistence type="predicted"/>
<dbReference type="Pfam" id="PF13976">
    <property type="entry name" value="gag_pre-integrs"/>
    <property type="match status" value="1"/>
</dbReference>
<dbReference type="GO" id="GO:0003676">
    <property type="term" value="F:nucleic acid binding"/>
    <property type="evidence" value="ECO:0007669"/>
    <property type="project" value="InterPro"/>
</dbReference>
<organism evidence="2 3">
    <name type="scientific">Gossypium barbadense</name>
    <name type="common">Sea Island cotton</name>
    <name type="synonym">Hibiscus barbadensis</name>
    <dbReference type="NCBI Taxonomy" id="3634"/>
    <lineage>
        <taxon>Eukaryota</taxon>
        <taxon>Viridiplantae</taxon>
        <taxon>Streptophyta</taxon>
        <taxon>Embryophyta</taxon>
        <taxon>Tracheophyta</taxon>
        <taxon>Spermatophyta</taxon>
        <taxon>Magnoliopsida</taxon>
        <taxon>eudicotyledons</taxon>
        <taxon>Gunneridae</taxon>
        <taxon>Pentapetalae</taxon>
        <taxon>rosids</taxon>
        <taxon>malvids</taxon>
        <taxon>Malvales</taxon>
        <taxon>Malvaceae</taxon>
        <taxon>Malvoideae</taxon>
        <taxon>Gossypium</taxon>
    </lineage>
</organism>
<accession>A0A5J5PAV4</accession>
<dbReference type="InterPro" id="IPR036397">
    <property type="entry name" value="RNaseH_sf"/>
</dbReference>
<dbReference type="InterPro" id="IPR025724">
    <property type="entry name" value="GAG-pre-integrase_dom"/>
</dbReference>
<name>A0A5J5PAV4_GOSBA</name>
<keyword evidence="3" id="KW-1185">Reference proteome</keyword>
<dbReference type="EMBL" id="CM018225">
    <property type="protein sequence ID" value="KAB2003343.1"/>
    <property type="molecule type" value="Genomic_DNA"/>
</dbReference>
<evidence type="ECO:0000259" key="1">
    <source>
        <dbReference type="Pfam" id="PF13976"/>
    </source>
</evidence>
<gene>
    <name evidence="2" type="ORF">ES319_D11G125600v1</name>
</gene>
<dbReference type="Gene3D" id="3.30.420.10">
    <property type="entry name" value="Ribonuclease H-like superfamily/Ribonuclease H"/>
    <property type="match status" value="1"/>
</dbReference>
<dbReference type="Proteomes" id="UP000327439">
    <property type="component" value="Chromosome D11"/>
</dbReference>
<protein>
    <recommendedName>
        <fullName evidence="1">GAG-pre-integrase domain-containing protein</fullName>
    </recommendedName>
</protein>
<dbReference type="InterPro" id="IPR012337">
    <property type="entry name" value="RNaseH-like_sf"/>
</dbReference>
<reference evidence="3" key="1">
    <citation type="journal article" date="2020" name="Nat. Genet.">
        <title>Genomic diversifications of five Gossypium allopolyploid species and their impact on cotton improvement.</title>
        <authorList>
            <person name="Chen Z.J."/>
            <person name="Sreedasyam A."/>
            <person name="Ando A."/>
            <person name="Song Q."/>
            <person name="De Santiago L.M."/>
            <person name="Hulse-Kemp A.M."/>
            <person name="Ding M."/>
            <person name="Ye W."/>
            <person name="Kirkbride R.C."/>
            <person name="Jenkins J."/>
            <person name="Plott C."/>
            <person name="Lovell J."/>
            <person name="Lin Y.M."/>
            <person name="Vaughn R."/>
            <person name="Liu B."/>
            <person name="Simpson S."/>
            <person name="Scheffler B.E."/>
            <person name="Wen L."/>
            <person name="Saski C.A."/>
            <person name="Grover C.E."/>
            <person name="Hu G."/>
            <person name="Conover J.L."/>
            <person name="Carlson J.W."/>
            <person name="Shu S."/>
            <person name="Boston L.B."/>
            <person name="Williams M."/>
            <person name="Peterson D.G."/>
            <person name="McGee K."/>
            <person name="Jones D.C."/>
            <person name="Wendel J.F."/>
            <person name="Stelly D.M."/>
            <person name="Grimwood J."/>
            <person name="Schmutz J."/>
        </authorList>
    </citation>
    <scope>NUCLEOTIDE SEQUENCE [LARGE SCALE GENOMIC DNA]</scope>
    <source>
        <strain evidence="3">cv. 3-79</strain>
    </source>
</reference>
<feature type="domain" description="GAG-pre-integrase" evidence="1">
    <location>
        <begin position="263"/>
        <end position="311"/>
    </location>
</feature>
<dbReference type="PANTHER" id="PTHR42648">
    <property type="entry name" value="TRANSPOSASE, PUTATIVE-RELATED"/>
    <property type="match status" value="1"/>
</dbReference>
<dbReference type="InterPro" id="IPR039537">
    <property type="entry name" value="Retrotran_Ty1/copia-like"/>
</dbReference>
<evidence type="ECO:0000313" key="3">
    <source>
        <dbReference type="Proteomes" id="UP000327439"/>
    </source>
</evidence>